<accession>A0A7J6E301</accession>
<feature type="region of interest" description="Disordered" evidence="1">
    <location>
        <begin position="1"/>
        <end position="35"/>
    </location>
</feature>
<dbReference type="InterPro" id="IPR029068">
    <property type="entry name" value="Glyas_Bleomycin-R_OHBP_Dase"/>
</dbReference>
<dbReference type="InterPro" id="IPR037523">
    <property type="entry name" value="VOC_core"/>
</dbReference>
<dbReference type="SUPFAM" id="SSF54593">
    <property type="entry name" value="Glyoxalase/Bleomycin resistance protein/Dihydroxybiphenyl dioxygenase"/>
    <property type="match status" value="1"/>
</dbReference>
<feature type="domain" description="VOC" evidence="2">
    <location>
        <begin position="37"/>
        <end position="161"/>
    </location>
</feature>
<feature type="compositionally biased region" description="Basic and acidic residues" evidence="1">
    <location>
        <begin position="1"/>
        <end position="28"/>
    </location>
</feature>
<dbReference type="PROSITE" id="PS51819">
    <property type="entry name" value="VOC"/>
    <property type="match status" value="1"/>
</dbReference>
<name>A0A7J6E301_CANSA</name>
<protein>
    <recommendedName>
        <fullName evidence="2">VOC domain-containing protein</fullName>
    </recommendedName>
</protein>
<dbReference type="PANTHER" id="PTHR46142">
    <property type="match status" value="1"/>
</dbReference>
<dbReference type="Gene3D" id="3.10.180.10">
    <property type="entry name" value="2,3-Dihydroxybiphenyl 1,2-Dioxygenase, domain 1"/>
    <property type="match status" value="1"/>
</dbReference>
<sequence>MQQKNKSDHHMEDDKAKSNNDDGDHGDEQQQQPPLMALNHVSRVCKNVEESIDFYTKVLGFVEIERPPAFDFDGAWLFNYGVGVHLVQSKDHEKLPQPHNLDPMDNHISFQCEDMNAIERKLKELNIKCKKRTVEDDKNGSVIDQLFFNDPDGFMIEICNCENLKLVPAGSLGKIMLPLDRHNPPIQVQPNNNDDHIHN</sequence>
<dbReference type="CDD" id="cd07245">
    <property type="entry name" value="VOC_like"/>
    <property type="match status" value="1"/>
</dbReference>
<proteinExistence type="predicted"/>
<gene>
    <name evidence="3" type="ORF">G4B88_009760</name>
</gene>
<dbReference type="Proteomes" id="UP000583929">
    <property type="component" value="Unassembled WGS sequence"/>
</dbReference>
<dbReference type="EMBL" id="JAATIQ010000522">
    <property type="protein sequence ID" value="KAF4352686.1"/>
    <property type="molecule type" value="Genomic_DNA"/>
</dbReference>
<comment type="caution">
    <text evidence="3">The sequence shown here is derived from an EMBL/GenBank/DDBJ whole genome shotgun (WGS) entry which is preliminary data.</text>
</comment>
<evidence type="ECO:0000313" key="3">
    <source>
        <dbReference type="EMBL" id="KAF4352686.1"/>
    </source>
</evidence>
<keyword evidence="4" id="KW-1185">Reference proteome</keyword>
<dbReference type="InterPro" id="IPR004360">
    <property type="entry name" value="Glyas_Fos-R_dOase_dom"/>
</dbReference>
<dbReference type="Pfam" id="PF00903">
    <property type="entry name" value="Glyoxalase"/>
    <property type="match status" value="1"/>
</dbReference>
<evidence type="ECO:0000313" key="4">
    <source>
        <dbReference type="Proteomes" id="UP000583929"/>
    </source>
</evidence>
<dbReference type="PANTHER" id="PTHR46142:SF8">
    <property type="entry name" value="EXPRESSED PROTEIN"/>
    <property type="match status" value="1"/>
</dbReference>
<organism evidence="3 4">
    <name type="scientific">Cannabis sativa</name>
    <name type="common">Hemp</name>
    <name type="synonym">Marijuana</name>
    <dbReference type="NCBI Taxonomy" id="3483"/>
    <lineage>
        <taxon>Eukaryota</taxon>
        <taxon>Viridiplantae</taxon>
        <taxon>Streptophyta</taxon>
        <taxon>Embryophyta</taxon>
        <taxon>Tracheophyta</taxon>
        <taxon>Spermatophyta</taxon>
        <taxon>Magnoliopsida</taxon>
        <taxon>eudicotyledons</taxon>
        <taxon>Gunneridae</taxon>
        <taxon>Pentapetalae</taxon>
        <taxon>rosids</taxon>
        <taxon>fabids</taxon>
        <taxon>Rosales</taxon>
        <taxon>Cannabaceae</taxon>
        <taxon>Cannabis</taxon>
    </lineage>
</organism>
<dbReference type="AlphaFoldDB" id="A0A7J6E301"/>
<reference evidence="3 4" key="1">
    <citation type="journal article" date="2020" name="bioRxiv">
        <title>Sequence and annotation of 42 cannabis genomes reveals extensive copy number variation in cannabinoid synthesis and pathogen resistance genes.</title>
        <authorList>
            <person name="Mckernan K.J."/>
            <person name="Helbert Y."/>
            <person name="Kane L.T."/>
            <person name="Ebling H."/>
            <person name="Zhang L."/>
            <person name="Liu B."/>
            <person name="Eaton Z."/>
            <person name="Mclaughlin S."/>
            <person name="Kingan S."/>
            <person name="Baybayan P."/>
            <person name="Concepcion G."/>
            <person name="Jordan M."/>
            <person name="Riva A."/>
            <person name="Barbazuk W."/>
            <person name="Harkins T."/>
        </authorList>
    </citation>
    <scope>NUCLEOTIDE SEQUENCE [LARGE SCALE GENOMIC DNA]</scope>
    <source>
        <strain evidence="4">cv. Jamaican Lion 4</strain>
        <tissue evidence="3">Leaf</tissue>
    </source>
</reference>
<evidence type="ECO:0000256" key="1">
    <source>
        <dbReference type="SAM" id="MobiDB-lite"/>
    </source>
</evidence>
<evidence type="ECO:0000259" key="2">
    <source>
        <dbReference type="PROSITE" id="PS51819"/>
    </source>
</evidence>